<dbReference type="SUPFAM" id="SSF46955">
    <property type="entry name" value="Putative DNA-binding domain"/>
    <property type="match status" value="1"/>
</dbReference>
<organism evidence="3 4">
    <name type="scientific">Schumannella luteola</name>
    <dbReference type="NCBI Taxonomy" id="472059"/>
    <lineage>
        <taxon>Bacteria</taxon>
        <taxon>Bacillati</taxon>
        <taxon>Actinomycetota</taxon>
        <taxon>Actinomycetes</taxon>
        <taxon>Micrococcales</taxon>
        <taxon>Microbacteriaceae</taxon>
        <taxon>Schumannella</taxon>
    </lineage>
</organism>
<proteinExistence type="predicted"/>
<dbReference type="GO" id="GO:0003677">
    <property type="term" value="F:DNA binding"/>
    <property type="evidence" value="ECO:0007669"/>
    <property type="project" value="UniProtKB-KW"/>
</dbReference>
<dbReference type="EMBL" id="JACBZY010000001">
    <property type="protein sequence ID" value="NYG98807.1"/>
    <property type="molecule type" value="Genomic_DNA"/>
</dbReference>
<dbReference type="InterPro" id="IPR000551">
    <property type="entry name" value="MerR-type_HTH_dom"/>
</dbReference>
<keyword evidence="1 3" id="KW-0238">DNA-binding</keyword>
<dbReference type="RefSeq" id="WP_179566618.1">
    <property type="nucleotide sequence ID" value="NZ_JACBZY010000001.1"/>
</dbReference>
<evidence type="ECO:0000256" key="1">
    <source>
        <dbReference type="ARBA" id="ARBA00023125"/>
    </source>
</evidence>
<dbReference type="SMART" id="SM00422">
    <property type="entry name" value="HTH_MERR"/>
    <property type="match status" value="1"/>
</dbReference>
<dbReference type="PROSITE" id="PS50937">
    <property type="entry name" value="HTH_MERR_2"/>
    <property type="match status" value="1"/>
</dbReference>
<comment type="caution">
    <text evidence="3">The sequence shown here is derived from an EMBL/GenBank/DDBJ whole genome shotgun (WGS) entry which is preliminary data.</text>
</comment>
<name>A0A852YG73_9MICO</name>
<evidence type="ECO:0000313" key="4">
    <source>
        <dbReference type="Proteomes" id="UP000553888"/>
    </source>
</evidence>
<dbReference type="InterPro" id="IPR009061">
    <property type="entry name" value="DNA-bd_dom_put_sf"/>
</dbReference>
<dbReference type="AlphaFoldDB" id="A0A852YG73"/>
<dbReference type="Proteomes" id="UP000553888">
    <property type="component" value="Unassembled WGS sequence"/>
</dbReference>
<dbReference type="Pfam" id="PF13411">
    <property type="entry name" value="MerR_1"/>
    <property type="match status" value="1"/>
</dbReference>
<accession>A0A852YG73</accession>
<evidence type="ECO:0000313" key="3">
    <source>
        <dbReference type="EMBL" id="NYG98807.1"/>
    </source>
</evidence>
<dbReference type="InterPro" id="IPR047057">
    <property type="entry name" value="MerR_fam"/>
</dbReference>
<sequence>MAWSTRQLAELAGTTVKAVRHYHRIGLLDEPERLANGYKQYQTVHLVRLLQIRRMSDLGIPLAQIAELSRADENPADAVRMLDAEIDATIERLQRVRAELAVVLEYRAPLELPAAFGTVADQLDERWSRILTVLSTVLDEQQLDDLRHLIAADDGPEDDGGFGVEFAELAADADATTRERLARLMAASIRADQGRFPWLSDPIGASPRRSRVAEEAISAAFLEAFNPAQLLVLARADALAREGADAAVQDGVTASPRGASAGM</sequence>
<keyword evidence="4" id="KW-1185">Reference proteome</keyword>
<feature type="domain" description="HTH merR-type" evidence="2">
    <location>
        <begin position="2"/>
        <end position="71"/>
    </location>
</feature>
<dbReference type="GO" id="GO:0003700">
    <property type="term" value="F:DNA-binding transcription factor activity"/>
    <property type="evidence" value="ECO:0007669"/>
    <property type="project" value="InterPro"/>
</dbReference>
<gene>
    <name evidence="3" type="ORF">BJ979_001433</name>
</gene>
<protein>
    <submittedName>
        <fullName evidence="3">DNA-binding transcriptional MerR regulator</fullName>
    </submittedName>
</protein>
<dbReference type="PANTHER" id="PTHR30204:SF93">
    <property type="entry name" value="HTH MERR-TYPE DOMAIN-CONTAINING PROTEIN"/>
    <property type="match status" value="1"/>
</dbReference>
<dbReference type="PANTHER" id="PTHR30204">
    <property type="entry name" value="REDOX-CYCLING DRUG-SENSING TRANSCRIPTIONAL ACTIVATOR SOXR"/>
    <property type="match status" value="1"/>
</dbReference>
<reference evidence="3 4" key="1">
    <citation type="submission" date="2020-07" db="EMBL/GenBank/DDBJ databases">
        <title>Sequencing the genomes of 1000 actinobacteria strains.</title>
        <authorList>
            <person name="Klenk H.-P."/>
        </authorList>
    </citation>
    <scope>NUCLEOTIDE SEQUENCE [LARGE SCALE GENOMIC DNA]</scope>
    <source>
        <strain evidence="3 4">DSM 23141</strain>
    </source>
</reference>
<dbReference type="Gene3D" id="1.10.1660.10">
    <property type="match status" value="1"/>
</dbReference>
<evidence type="ECO:0000259" key="2">
    <source>
        <dbReference type="PROSITE" id="PS50937"/>
    </source>
</evidence>